<gene>
    <name evidence="2" type="ORF">PAPYR_4751</name>
</gene>
<organism evidence="2 3">
    <name type="scientific">Paratrimastix pyriformis</name>
    <dbReference type="NCBI Taxonomy" id="342808"/>
    <lineage>
        <taxon>Eukaryota</taxon>
        <taxon>Metamonada</taxon>
        <taxon>Preaxostyla</taxon>
        <taxon>Paratrimastigidae</taxon>
        <taxon>Paratrimastix</taxon>
    </lineage>
</organism>
<feature type="region of interest" description="Disordered" evidence="1">
    <location>
        <begin position="1"/>
        <end position="59"/>
    </location>
</feature>
<evidence type="ECO:0000256" key="1">
    <source>
        <dbReference type="SAM" id="MobiDB-lite"/>
    </source>
</evidence>
<comment type="caution">
    <text evidence="2">The sequence shown here is derived from an EMBL/GenBank/DDBJ whole genome shotgun (WGS) entry which is preliminary data.</text>
</comment>
<protein>
    <submittedName>
        <fullName evidence="2">Uncharacterized protein</fullName>
    </submittedName>
</protein>
<evidence type="ECO:0000313" key="2">
    <source>
        <dbReference type="EMBL" id="KAJ4459225.1"/>
    </source>
</evidence>
<name>A0ABQ8UR71_9EUKA</name>
<proteinExistence type="predicted"/>
<reference evidence="2" key="1">
    <citation type="journal article" date="2022" name="bioRxiv">
        <title>Genomics of Preaxostyla Flagellates Illuminates Evolutionary Transitions and the Path Towards Mitochondrial Loss.</title>
        <authorList>
            <person name="Novak L.V.F."/>
            <person name="Treitli S.C."/>
            <person name="Pyrih J."/>
            <person name="Halakuc P."/>
            <person name="Pipaliya S.V."/>
            <person name="Vacek V."/>
            <person name="Brzon O."/>
            <person name="Soukal P."/>
            <person name="Eme L."/>
            <person name="Dacks J.B."/>
            <person name="Karnkowska A."/>
            <person name="Elias M."/>
            <person name="Hampl V."/>
        </authorList>
    </citation>
    <scope>NUCLEOTIDE SEQUENCE</scope>
    <source>
        <strain evidence="2">RCP-MX</strain>
    </source>
</reference>
<keyword evidence="3" id="KW-1185">Reference proteome</keyword>
<dbReference type="Proteomes" id="UP001141327">
    <property type="component" value="Unassembled WGS sequence"/>
</dbReference>
<evidence type="ECO:0000313" key="3">
    <source>
        <dbReference type="Proteomes" id="UP001141327"/>
    </source>
</evidence>
<feature type="compositionally biased region" description="Polar residues" evidence="1">
    <location>
        <begin position="38"/>
        <end position="51"/>
    </location>
</feature>
<accession>A0ABQ8UR71</accession>
<dbReference type="EMBL" id="JAPMOS010000021">
    <property type="protein sequence ID" value="KAJ4459225.1"/>
    <property type="molecule type" value="Genomic_DNA"/>
</dbReference>
<sequence>MANRRSPGPPRLVTSIQEAARDWQKQQSAEWKMDRGVQHSQSGTGLGQSDQKGSEVSDLPWGGWPVGTRRVMGEWAAGAPADVVGTVRTVALCWRLFVLKGEIWCGQMASSELDSIFGAVLARRDHHSELLDLPSQIAASQSLPSAVRNGDEGSGDQTLASFILKQNKEPNAADSVRSRQRTAEICKLKRAISHRTQLVPLLRILHSTEWNDLTLAELMINVLCF</sequence>